<evidence type="ECO:0000256" key="5">
    <source>
        <dbReference type="SAM" id="Phobius"/>
    </source>
</evidence>
<evidence type="ECO:0000256" key="4">
    <source>
        <dbReference type="ARBA" id="ARBA00023136"/>
    </source>
</evidence>
<proteinExistence type="predicted"/>
<dbReference type="EMBL" id="JAATJU010022565">
    <property type="protein sequence ID" value="KAH0510264.1"/>
    <property type="molecule type" value="Genomic_DNA"/>
</dbReference>
<feature type="non-terminal residue" evidence="6">
    <location>
        <position position="1"/>
    </location>
</feature>
<keyword evidence="4 5" id="KW-0472">Membrane</keyword>
<evidence type="ECO:0000313" key="6">
    <source>
        <dbReference type="EMBL" id="KAH0510264.1"/>
    </source>
</evidence>
<dbReference type="PANTHER" id="PTHR15371:SF39">
    <property type="entry name" value="MITOCHONDRIAL IMPORT INNER MEMBRANE TRANSLOCASE SUBUNIT TIM23"/>
    <property type="match status" value="1"/>
</dbReference>
<gene>
    <name evidence="6" type="ORF">LTLLF_156185</name>
</gene>
<comment type="caution">
    <text evidence="6">The sequence shown here is derived from an EMBL/GenBank/DDBJ whole genome shotgun (WGS) entry which is preliminary data.</text>
</comment>
<sequence>TDEFILPTGANKTRGRFELAFFTIGGCCMTALLYSAFGVIIEKTRGAEDDLNTIAAGTMTGMLYKCTGGLRGIARGGLAGLTLTSLYALYHNWEHMKGSLLQQSL</sequence>
<dbReference type="GO" id="GO:0005744">
    <property type="term" value="C:TIM23 mitochondrial import inner membrane translocase complex"/>
    <property type="evidence" value="ECO:0007669"/>
    <property type="project" value="TreeGrafter"/>
</dbReference>
<reference evidence="6" key="1">
    <citation type="submission" date="2020-03" db="EMBL/GenBank/DDBJ databases">
        <title>Studies in the Genomics of Life Span.</title>
        <authorList>
            <person name="Glass D."/>
        </authorList>
    </citation>
    <scope>NUCLEOTIDE SEQUENCE</scope>
    <source>
        <strain evidence="6">LTLLF</strain>
        <tissue evidence="6">Muscle</tissue>
    </source>
</reference>
<dbReference type="InterPro" id="IPR045238">
    <property type="entry name" value="Tim23-like"/>
</dbReference>
<dbReference type="AlphaFoldDB" id="A0A8J6KV35"/>
<evidence type="ECO:0000256" key="2">
    <source>
        <dbReference type="ARBA" id="ARBA00022692"/>
    </source>
</evidence>
<protein>
    <submittedName>
        <fullName evidence="6">Mitochondrial import inner membrane translocase subunit Tim23</fullName>
    </submittedName>
</protein>
<dbReference type="Pfam" id="PF02466">
    <property type="entry name" value="Tim17"/>
    <property type="match status" value="1"/>
</dbReference>
<keyword evidence="3 5" id="KW-1133">Transmembrane helix</keyword>
<evidence type="ECO:0000256" key="3">
    <source>
        <dbReference type="ARBA" id="ARBA00022989"/>
    </source>
</evidence>
<evidence type="ECO:0000256" key="1">
    <source>
        <dbReference type="ARBA" id="ARBA00004141"/>
    </source>
</evidence>
<name>A0A8J6KV35_MICOH</name>
<dbReference type="GO" id="GO:0030150">
    <property type="term" value="P:protein import into mitochondrial matrix"/>
    <property type="evidence" value="ECO:0007669"/>
    <property type="project" value="TreeGrafter"/>
</dbReference>
<accession>A0A8J6KV35</accession>
<dbReference type="Proteomes" id="UP000710432">
    <property type="component" value="Unassembled WGS sequence"/>
</dbReference>
<keyword evidence="2 5" id="KW-0812">Transmembrane</keyword>
<organism evidence="6 7">
    <name type="scientific">Microtus ochrogaster</name>
    <name type="common">Prairie vole</name>
    <dbReference type="NCBI Taxonomy" id="79684"/>
    <lineage>
        <taxon>Eukaryota</taxon>
        <taxon>Metazoa</taxon>
        <taxon>Chordata</taxon>
        <taxon>Craniata</taxon>
        <taxon>Vertebrata</taxon>
        <taxon>Euteleostomi</taxon>
        <taxon>Mammalia</taxon>
        <taxon>Eutheria</taxon>
        <taxon>Euarchontoglires</taxon>
        <taxon>Glires</taxon>
        <taxon>Rodentia</taxon>
        <taxon>Myomorpha</taxon>
        <taxon>Muroidea</taxon>
        <taxon>Cricetidae</taxon>
        <taxon>Arvicolinae</taxon>
        <taxon>Microtus</taxon>
    </lineage>
</organism>
<evidence type="ECO:0000313" key="7">
    <source>
        <dbReference type="Proteomes" id="UP000710432"/>
    </source>
</evidence>
<feature type="transmembrane region" description="Helical" evidence="5">
    <location>
        <begin position="20"/>
        <end position="41"/>
    </location>
</feature>
<feature type="transmembrane region" description="Helical" evidence="5">
    <location>
        <begin position="72"/>
        <end position="90"/>
    </location>
</feature>
<dbReference type="PANTHER" id="PTHR15371">
    <property type="entry name" value="TIM23"/>
    <property type="match status" value="1"/>
</dbReference>
<comment type="subcellular location">
    <subcellularLocation>
        <location evidence="1">Membrane</location>
        <topology evidence="1">Multi-pass membrane protein</topology>
    </subcellularLocation>
</comment>
<dbReference type="GO" id="GO:0008320">
    <property type="term" value="F:protein transmembrane transporter activity"/>
    <property type="evidence" value="ECO:0007669"/>
    <property type="project" value="TreeGrafter"/>
</dbReference>